<evidence type="ECO:0000313" key="5">
    <source>
        <dbReference type="Proteomes" id="UP000011645"/>
    </source>
</evidence>
<keyword evidence="5" id="KW-1185">Reference proteome</keyword>
<dbReference type="HOGENOM" id="CLU_1010500_0_0_2"/>
<feature type="region of interest" description="Disordered" evidence="1">
    <location>
        <begin position="185"/>
        <end position="208"/>
    </location>
</feature>
<accession>D8J5N6</accession>
<proteinExistence type="predicted"/>
<feature type="compositionally biased region" description="Acidic residues" evidence="1">
    <location>
        <begin position="194"/>
        <end position="204"/>
    </location>
</feature>
<feature type="region of interest" description="Disordered" evidence="1">
    <location>
        <begin position="1"/>
        <end position="107"/>
    </location>
</feature>
<dbReference type="AlphaFoldDB" id="D8J5N6"/>
<reference evidence="3 5" key="2">
    <citation type="journal article" date="2014" name="PLoS Genet.">
        <title>Phylogenetically driven sequencing of extremely halophilic archaea reveals strategies for static and dynamic osmo-response.</title>
        <authorList>
            <person name="Becker E.A."/>
            <person name="Seitzer P.M."/>
            <person name="Tritt A."/>
            <person name="Larsen D."/>
            <person name="Krusor M."/>
            <person name="Yao A.I."/>
            <person name="Wu D."/>
            <person name="Madern D."/>
            <person name="Eisen J.A."/>
            <person name="Darling A.E."/>
            <person name="Facciotti M.T."/>
        </authorList>
    </citation>
    <scope>NUCLEOTIDE SEQUENCE [LARGE SCALE GENOMIC DNA]</scope>
    <source>
        <strain evidence="3">B3</strain>
        <strain evidence="5">DSM 18796 / CECT 7217 / JCM 14584 / KCTC 4019 / B3</strain>
    </source>
</reference>
<dbReference type="EMBL" id="AOHV01000027">
    <property type="protein sequence ID" value="ELY37244.1"/>
    <property type="molecule type" value="Genomic_DNA"/>
</dbReference>
<dbReference type="RefSeq" id="WP_008416658.1">
    <property type="nucleotide sequence ID" value="NC_014297.1"/>
</dbReference>
<name>D8J5N6_HALJB</name>
<evidence type="ECO:0000313" key="2">
    <source>
        <dbReference type="EMBL" id="ADJ15732.1"/>
    </source>
</evidence>
<evidence type="ECO:0000256" key="1">
    <source>
        <dbReference type="SAM" id="MobiDB-lite"/>
    </source>
</evidence>
<protein>
    <submittedName>
        <fullName evidence="2">Uncharacterized protein</fullName>
    </submittedName>
</protein>
<dbReference type="EMBL" id="CP002062">
    <property type="protein sequence ID" value="ADJ15732.1"/>
    <property type="molecule type" value="Genomic_DNA"/>
</dbReference>
<dbReference type="GeneID" id="9420163"/>
<organism evidence="2 4">
    <name type="scientific">Halalkalicoccus jeotgali (strain DSM 18796 / CECT 7217 / JCM 14584 / KCTC 4019 / B3)</name>
    <dbReference type="NCBI Taxonomy" id="795797"/>
    <lineage>
        <taxon>Archaea</taxon>
        <taxon>Methanobacteriati</taxon>
        <taxon>Methanobacteriota</taxon>
        <taxon>Stenosarchaea group</taxon>
        <taxon>Halobacteria</taxon>
        <taxon>Halobacteriales</taxon>
        <taxon>Halococcaceae</taxon>
        <taxon>Halalkalicoccus</taxon>
    </lineage>
</organism>
<gene>
    <name evidence="2" type="ordered locus">HacjB3_11745</name>
    <name evidence="3" type="ORF">C497_10883</name>
</gene>
<feature type="compositionally biased region" description="Acidic residues" evidence="1">
    <location>
        <begin position="23"/>
        <end position="103"/>
    </location>
</feature>
<sequence length="275" mass="28515">MVDQSTTAGRDDGVHVRVLLPDGGEEEAPEEEDETEESDEQADAEDGADSEGESAEGTEDEEDDETEEGDEQADAEGENEDDQTEDNETGDEEESDREESESEEGTRVLHLNLDGLFLDLLGLEVDLDEVTLDITAIPGGGNLLGNLLSAVGGLLDGGDLGSLLGLDDLLGGGLLGGDDEDGGLLGEDGLLGGDDGDQEGEDGDGSSGLLPDLALGERIAAFGSAIAERLRSFFGSILDELPLEELATQFVQELVNQLLGADDSDDSDNGDAASA</sequence>
<reference evidence="2 4" key="1">
    <citation type="journal article" date="2010" name="J. Bacteriol.">
        <title>Complete genome sequence of Halalkalicoccus jeotgali B3(T), an extremely halophilic archaeon.</title>
        <authorList>
            <person name="Roh S.W."/>
            <person name="Nam Y.D."/>
            <person name="Nam S.H."/>
            <person name="Choi S.H."/>
            <person name="Park H.S."/>
            <person name="Bae J.W."/>
        </authorList>
    </citation>
    <scope>NUCLEOTIDE SEQUENCE [LARGE SCALE GENOMIC DNA]</scope>
    <source>
        <strain evidence="2">B3</strain>
        <strain evidence="4">DSM 18796 / CECT 7217 / JCM 14584 / KCTC 4019 / B3</strain>
    </source>
</reference>
<dbReference type="Proteomes" id="UP000000390">
    <property type="component" value="Chromosome"/>
</dbReference>
<dbReference type="KEGG" id="hje:HacjB3_11745"/>
<evidence type="ECO:0000313" key="3">
    <source>
        <dbReference type="EMBL" id="ELY37244.1"/>
    </source>
</evidence>
<dbReference type="STRING" id="795797.HacjB3_11745"/>
<dbReference type="Proteomes" id="UP000011645">
    <property type="component" value="Unassembled WGS sequence"/>
</dbReference>
<evidence type="ECO:0000313" key="4">
    <source>
        <dbReference type="Proteomes" id="UP000000390"/>
    </source>
</evidence>
<dbReference type="PATRIC" id="fig|795797.18.peg.2352"/>